<dbReference type="SUPFAM" id="SSF52091">
    <property type="entry name" value="SpoIIaa-like"/>
    <property type="match status" value="1"/>
</dbReference>
<evidence type="ECO:0000256" key="2">
    <source>
        <dbReference type="RuleBase" id="RU003749"/>
    </source>
</evidence>
<dbReference type="STRING" id="1121400.SAMN02746065_11918"/>
<keyword evidence="5" id="KW-1185">Reference proteome</keyword>
<evidence type="ECO:0000313" key="5">
    <source>
        <dbReference type="Proteomes" id="UP000192418"/>
    </source>
</evidence>
<accession>A0A1W2DNK3</accession>
<dbReference type="InterPro" id="IPR003658">
    <property type="entry name" value="Anti-sigma_ant"/>
</dbReference>
<dbReference type="Proteomes" id="UP000192418">
    <property type="component" value="Unassembled WGS sequence"/>
</dbReference>
<evidence type="ECO:0000256" key="1">
    <source>
        <dbReference type="ARBA" id="ARBA00009013"/>
    </source>
</evidence>
<evidence type="ECO:0000313" key="4">
    <source>
        <dbReference type="EMBL" id="SMC99050.1"/>
    </source>
</evidence>
<dbReference type="PANTHER" id="PTHR33495">
    <property type="entry name" value="ANTI-SIGMA FACTOR ANTAGONIST TM_1081-RELATED-RELATED"/>
    <property type="match status" value="1"/>
</dbReference>
<dbReference type="RefSeq" id="WP_084070644.1">
    <property type="nucleotide sequence ID" value="NZ_FWXY01000019.1"/>
</dbReference>
<feature type="domain" description="STAS" evidence="3">
    <location>
        <begin position="21"/>
        <end position="110"/>
    </location>
</feature>
<dbReference type="Gene3D" id="3.30.750.24">
    <property type="entry name" value="STAS domain"/>
    <property type="match status" value="1"/>
</dbReference>
<dbReference type="PROSITE" id="PS50801">
    <property type="entry name" value="STAS"/>
    <property type="match status" value="1"/>
</dbReference>
<evidence type="ECO:0000259" key="3">
    <source>
        <dbReference type="PROSITE" id="PS50801"/>
    </source>
</evidence>
<dbReference type="EMBL" id="FWXY01000019">
    <property type="protein sequence ID" value="SMC99050.1"/>
    <property type="molecule type" value="Genomic_DNA"/>
</dbReference>
<dbReference type="NCBIfam" id="TIGR00377">
    <property type="entry name" value="ant_ant_sig"/>
    <property type="match status" value="1"/>
</dbReference>
<reference evidence="4 5" key="1">
    <citation type="submission" date="2017-04" db="EMBL/GenBank/DDBJ databases">
        <authorList>
            <person name="Afonso C.L."/>
            <person name="Miller P.J."/>
            <person name="Scott M.A."/>
            <person name="Spackman E."/>
            <person name="Goraichik I."/>
            <person name="Dimitrov K.M."/>
            <person name="Suarez D.L."/>
            <person name="Swayne D.E."/>
        </authorList>
    </citation>
    <scope>NUCLEOTIDE SEQUENCE [LARGE SCALE GENOMIC DNA]</scope>
    <source>
        <strain evidence="4 5">DSM 3385</strain>
    </source>
</reference>
<comment type="similarity">
    <text evidence="1 2">Belongs to the anti-sigma-factor antagonist family.</text>
</comment>
<dbReference type="CDD" id="cd07043">
    <property type="entry name" value="STAS_anti-anti-sigma_factors"/>
    <property type="match status" value="1"/>
</dbReference>
<dbReference type="AlphaFoldDB" id="A0A1W2DNK3"/>
<proteinExistence type="inferred from homology"/>
<dbReference type="PANTHER" id="PTHR33495:SF2">
    <property type="entry name" value="ANTI-SIGMA FACTOR ANTAGONIST TM_1081-RELATED"/>
    <property type="match status" value="1"/>
</dbReference>
<protein>
    <recommendedName>
        <fullName evidence="2">Anti-sigma factor antagonist</fullName>
    </recommendedName>
</protein>
<gene>
    <name evidence="4" type="ORF">SAMN02746065_11918</name>
</gene>
<sequence length="110" mass="12737">MKIEKSNDNDVVIIRIESKMLDVPKISEFKDSVLPLIKKQKKVLFDLEGLFFVDSSGCGAILSCIRQVNADDGEIKICNINKRVRTLFELIRMHKIVEMYNTRQEAMENF</sequence>
<dbReference type="Pfam" id="PF01740">
    <property type="entry name" value="STAS"/>
    <property type="match status" value="1"/>
</dbReference>
<dbReference type="InterPro" id="IPR036513">
    <property type="entry name" value="STAS_dom_sf"/>
</dbReference>
<dbReference type="OrthoDB" id="9796076at2"/>
<dbReference type="InterPro" id="IPR002645">
    <property type="entry name" value="STAS_dom"/>
</dbReference>
<name>A0A1W2DNK3_9BACT</name>
<organism evidence="4 5">
    <name type="scientific">Desulfocicer vacuolatum DSM 3385</name>
    <dbReference type="NCBI Taxonomy" id="1121400"/>
    <lineage>
        <taxon>Bacteria</taxon>
        <taxon>Pseudomonadati</taxon>
        <taxon>Thermodesulfobacteriota</taxon>
        <taxon>Desulfobacteria</taxon>
        <taxon>Desulfobacterales</taxon>
        <taxon>Desulfobacteraceae</taxon>
        <taxon>Desulfocicer</taxon>
    </lineage>
</organism>
<dbReference type="GO" id="GO:0043856">
    <property type="term" value="F:anti-sigma factor antagonist activity"/>
    <property type="evidence" value="ECO:0007669"/>
    <property type="project" value="InterPro"/>
</dbReference>